<dbReference type="Proteomes" id="UP001157117">
    <property type="component" value="Unassembled WGS sequence"/>
</dbReference>
<evidence type="ECO:0000256" key="2">
    <source>
        <dbReference type="SAM" id="SignalP"/>
    </source>
</evidence>
<dbReference type="EMBL" id="BSPT01000009">
    <property type="protein sequence ID" value="GLT04471.1"/>
    <property type="molecule type" value="Genomic_DNA"/>
</dbReference>
<evidence type="ECO:0000313" key="3">
    <source>
        <dbReference type="EMBL" id="GLT04471.1"/>
    </source>
</evidence>
<name>A0ABQ6E9J7_9SPHN</name>
<keyword evidence="4" id="KW-1185">Reference proteome</keyword>
<gene>
    <name evidence="3" type="ORF">GCM10007926_14010</name>
</gene>
<organism evidence="3 4">
    <name type="scientific">Sphingomonas psychrolutea</name>
    <dbReference type="NCBI Taxonomy" id="1259676"/>
    <lineage>
        <taxon>Bacteria</taxon>
        <taxon>Pseudomonadati</taxon>
        <taxon>Pseudomonadota</taxon>
        <taxon>Alphaproteobacteria</taxon>
        <taxon>Sphingomonadales</taxon>
        <taxon>Sphingomonadaceae</taxon>
        <taxon>Sphingomonas</taxon>
    </lineage>
</organism>
<accession>A0ABQ6E9J7</accession>
<dbReference type="InterPro" id="IPR031482">
    <property type="entry name" value="CBP_BcsN"/>
</dbReference>
<proteinExistence type="predicted"/>
<protein>
    <recommendedName>
        <fullName evidence="5">Cellulose biosynthesis protein BcsN</fullName>
    </recommendedName>
</protein>
<sequence length="300" mass="31933">MACKMRLLTVPLMLSSFVLLTGCGTGGTVMRNTAAEQVARTSALVFPPPGGPAIVGVIENNYANGTEQIIALHTTSSVNGQNAIKVQFVGTSSGSPSNGRLLSPALKPETTILREMRRDLPGIAMRRSPLYLQNNYGPFAYASGTSNNGDVCIYGWQQIRSNGEARSALSNLGLIQIRLRLCDSLANEQQLLETMYGLTIVGAFSGKSWNPYGPAARANQTVGALDHPIYPVSAEARVPAPQPVRKPADVPKSDSPQPPPVRKNPDQRPTESQPQSGPLVPLPPMVYGTQSALPVVPLPN</sequence>
<feature type="region of interest" description="Disordered" evidence="1">
    <location>
        <begin position="236"/>
        <end position="300"/>
    </location>
</feature>
<reference evidence="4" key="1">
    <citation type="journal article" date="2019" name="Int. J. Syst. Evol. Microbiol.">
        <title>The Global Catalogue of Microorganisms (GCM) 10K type strain sequencing project: providing services to taxonomists for standard genome sequencing and annotation.</title>
        <authorList>
            <consortium name="The Broad Institute Genomics Platform"/>
            <consortium name="The Broad Institute Genome Sequencing Center for Infectious Disease"/>
            <person name="Wu L."/>
            <person name="Ma J."/>
        </authorList>
    </citation>
    <scope>NUCLEOTIDE SEQUENCE [LARGE SCALE GENOMIC DNA]</scope>
    <source>
        <strain evidence="4">NBRC 109639</strain>
    </source>
</reference>
<comment type="caution">
    <text evidence="3">The sequence shown here is derived from an EMBL/GenBank/DDBJ whole genome shotgun (WGS) entry which is preliminary data.</text>
</comment>
<dbReference type="PROSITE" id="PS51257">
    <property type="entry name" value="PROKAR_LIPOPROTEIN"/>
    <property type="match status" value="1"/>
</dbReference>
<feature type="signal peptide" evidence="2">
    <location>
        <begin position="1"/>
        <end position="21"/>
    </location>
</feature>
<evidence type="ECO:0000256" key="1">
    <source>
        <dbReference type="SAM" id="MobiDB-lite"/>
    </source>
</evidence>
<evidence type="ECO:0008006" key="5">
    <source>
        <dbReference type="Google" id="ProtNLM"/>
    </source>
</evidence>
<dbReference type="Pfam" id="PF17038">
    <property type="entry name" value="CBP_BcsN"/>
    <property type="match status" value="1"/>
</dbReference>
<feature type="chain" id="PRO_5046024399" description="Cellulose biosynthesis protein BcsN" evidence="2">
    <location>
        <begin position="22"/>
        <end position="300"/>
    </location>
</feature>
<evidence type="ECO:0000313" key="4">
    <source>
        <dbReference type="Proteomes" id="UP001157117"/>
    </source>
</evidence>
<keyword evidence="2" id="KW-0732">Signal</keyword>